<feature type="region of interest" description="Disordered" evidence="1">
    <location>
        <begin position="70"/>
        <end position="97"/>
    </location>
</feature>
<reference evidence="2 3" key="1">
    <citation type="journal article" date="2015" name="Proc. Natl. Acad. Sci. U.S.A.">
        <title>The resurrection genome of Boea hygrometrica: A blueprint for survival of dehydration.</title>
        <authorList>
            <person name="Xiao L."/>
            <person name="Yang G."/>
            <person name="Zhang L."/>
            <person name="Yang X."/>
            <person name="Zhao S."/>
            <person name="Ji Z."/>
            <person name="Zhou Q."/>
            <person name="Hu M."/>
            <person name="Wang Y."/>
            <person name="Chen M."/>
            <person name="Xu Y."/>
            <person name="Jin H."/>
            <person name="Xiao X."/>
            <person name="Hu G."/>
            <person name="Bao F."/>
            <person name="Hu Y."/>
            <person name="Wan P."/>
            <person name="Li L."/>
            <person name="Deng X."/>
            <person name="Kuang T."/>
            <person name="Xiang C."/>
            <person name="Zhu J.K."/>
            <person name="Oliver M.J."/>
            <person name="He Y."/>
        </authorList>
    </citation>
    <scope>NUCLEOTIDE SEQUENCE [LARGE SCALE GENOMIC DNA]</scope>
    <source>
        <strain evidence="3">cv. XS01</strain>
    </source>
</reference>
<accession>A0A2Z7BPG3</accession>
<organism evidence="2 3">
    <name type="scientific">Dorcoceras hygrometricum</name>
    <dbReference type="NCBI Taxonomy" id="472368"/>
    <lineage>
        <taxon>Eukaryota</taxon>
        <taxon>Viridiplantae</taxon>
        <taxon>Streptophyta</taxon>
        <taxon>Embryophyta</taxon>
        <taxon>Tracheophyta</taxon>
        <taxon>Spermatophyta</taxon>
        <taxon>Magnoliopsida</taxon>
        <taxon>eudicotyledons</taxon>
        <taxon>Gunneridae</taxon>
        <taxon>Pentapetalae</taxon>
        <taxon>asterids</taxon>
        <taxon>lamiids</taxon>
        <taxon>Lamiales</taxon>
        <taxon>Gesneriaceae</taxon>
        <taxon>Didymocarpoideae</taxon>
        <taxon>Trichosporeae</taxon>
        <taxon>Loxocarpinae</taxon>
        <taxon>Dorcoceras</taxon>
    </lineage>
</organism>
<dbReference type="GO" id="GO:0016740">
    <property type="term" value="F:transferase activity"/>
    <property type="evidence" value="ECO:0007669"/>
    <property type="project" value="UniProtKB-KW"/>
</dbReference>
<evidence type="ECO:0000256" key="1">
    <source>
        <dbReference type="SAM" id="MobiDB-lite"/>
    </source>
</evidence>
<proteinExistence type="predicted"/>
<sequence>MEDSNHGGSDDQWFGARVVNFAGSMLEDEWTESFMVRDCCIEFNKKKKTLSPTKYVERVVYGGGGESFQSMQNYVPTENDQDPETMRSNATLDDFSSVDKGTEGTGFMLSEPFDNQNGYKVLTSNDTLYLSVGENSRSPDFI</sequence>
<keyword evidence="2" id="KW-0808">Transferase</keyword>
<evidence type="ECO:0000313" key="3">
    <source>
        <dbReference type="Proteomes" id="UP000250235"/>
    </source>
</evidence>
<dbReference type="Proteomes" id="UP000250235">
    <property type="component" value="Unassembled WGS sequence"/>
</dbReference>
<dbReference type="AlphaFoldDB" id="A0A2Z7BPG3"/>
<dbReference type="EMBL" id="KV005662">
    <property type="protein sequence ID" value="KZV33841.1"/>
    <property type="molecule type" value="Genomic_DNA"/>
</dbReference>
<name>A0A2Z7BPG3_9LAMI</name>
<gene>
    <name evidence="2" type="ORF">F511_26823</name>
</gene>
<keyword evidence="3" id="KW-1185">Reference proteome</keyword>
<protein>
    <submittedName>
        <fullName evidence="2">O-glucosyltransferase rumi</fullName>
    </submittedName>
</protein>
<evidence type="ECO:0000313" key="2">
    <source>
        <dbReference type="EMBL" id="KZV33841.1"/>
    </source>
</evidence>